<gene>
    <name evidence="1" type="ORF">GCM10010833_10690</name>
</gene>
<protein>
    <recommendedName>
        <fullName evidence="3">DUF3572 domain-containing protein</fullName>
    </recommendedName>
</protein>
<proteinExistence type="predicted"/>
<dbReference type="Pfam" id="PF12096">
    <property type="entry name" value="DUF3572"/>
    <property type="match status" value="1"/>
</dbReference>
<reference evidence="2" key="1">
    <citation type="journal article" date="2019" name="Int. J. Syst. Evol. Microbiol.">
        <title>The Global Catalogue of Microorganisms (GCM) 10K type strain sequencing project: providing services to taxonomists for standard genome sequencing and annotation.</title>
        <authorList>
            <consortium name="The Broad Institute Genomics Platform"/>
            <consortium name="The Broad Institute Genome Sequencing Center for Infectious Disease"/>
            <person name="Wu L."/>
            <person name="Ma J."/>
        </authorList>
    </citation>
    <scope>NUCLEOTIDE SEQUENCE [LARGE SCALE GENOMIC DNA]</scope>
    <source>
        <strain evidence="2">CGMCC 1.12851</strain>
    </source>
</reference>
<comment type="caution">
    <text evidence="1">The sequence shown here is derived from an EMBL/GenBank/DDBJ whole genome shotgun (WGS) entry which is preliminary data.</text>
</comment>
<dbReference type="InterPro" id="IPR021955">
    <property type="entry name" value="DUF3572"/>
</dbReference>
<name>A0ABQ1J4F8_9SPHN</name>
<accession>A0ABQ1J4F8</accession>
<sequence>MALLALSWLLGDRERAERLLSLTGMTVDDLRQGASNPAILAEFIRYLEGHEADLIAAAEATGTSPVALVNARIQLERQT</sequence>
<evidence type="ECO:0000313" key="2">
    <source>
        <dbReference type="Proteomes" id="UP000614261"/>
    </source>
</evidence>
<evidence type="ECO:0008006" key="3">
    <source>
        <dbReference type="Google" id="ProtNLM"/>
    </source>
</evidence>
<dbReference type="EMBL" id="BMGD01000002">
    <property type="protein sequence ID" value="GGB57781.1"/>
    <property type="molecule type" value="Genomic_DNA"/>
</dbReference>
<organism evidence="1 2">
    <name type="scientific">Blastomonas aquatica</name>
    <dbReference type="NCBI Taxonomy" id="1510276"/>
    <lineage>
        <taxon>Bacteria</taxon>
        <taxon>Pseudomonadati</taxon>
        <taxon>Pseudomonadota</taxon>
        <taxon>Alphaproteobacteria</taxon>
        <taxon>Sphingomonadales</taxon>
        <taxon>Sphingomonadaceae</taxon>
        <taxon>Blastomonas</taxon>
    </lineage>
</organism>
<evidence type="ECO:0000313" key="1">
    <source>
        <dbReference type="EMBL" id="GGB57781.1"/>
    </source>
</evidence>
<dbReference type="Proteomes" id="UP000614261">
    <property type="component" value="Unassembled WGS sequence"/>
</dbReference>
<keyword evidence="2" id="KW-1185">Reference proteome</keyword>